<dbReference type="CDD" id="cd00121">
    <property type="entry name" value="MATH"/>
    <property type="match status" value="1"/>
</dbReference>
<dbReference type="PROSITE" id="PS50097">
    <property type="entry name" value="BTB"/>
    <property type="match status" value="1"/>
</dbReference>
<evidence type="ECO:0000313" key="3">
    <source>
        <dbReference type="Proteomes" id="UP000022910"/>
    </source>
</evidence>
<accession>A0A015L6T2</accession>
<dbReference type="GO" id="GO:0030163">
    <property type="term" value="P:protein catabolic process"/>
    <property type="evidence" value="ECO:0007669"/>
    <property type="project" value="UniProtKB-ARBA"/>
</dbReference>
<dbReference type="SUPFAM" id="SSF54695">
    <property type="entry name" value="POZ domain"/>
    <property type="match status" value="1"/>
</dbReference>
<feature type="domain" description="BTB" evidence="1">
    <location>
        <begin position="170"/>
        <end position="328"/>
    </location>
</feature>
<dbReference type="Proteomes" id="UP000022910">
    <property type="component" value="Unassembled WGS sequence"/>
</dbReference>
<dbReference type="SMART" id="SM00225">
    <property type="entry name" value="BTB"/>
    <property type="match status" value="1"/>
</dbReference>
<dbReference type="InterPro" id="IPR011333">
    <property type="entry name" value="SKP1/BTB/POZ_sf"/>
</dbReference>
<comment type="caution">
    <text evidence="2">The sequence shown here is derived from an EMBL/GenBank/DDBJ whole genome shotgun (WGS) entry which is preliminary data.</text>
</comment>
<dbReference type="SUPFAM" id="SSF49599">
    <property type="entry name" value="TRAF domain-like"/>
    <property type="match status" value="1"/>
</dbReference>
<protein>
    <recommendedName>
        <fullName evidence="1">BTB domain-containing protein</fullName>
    </recommendedName>
</protein>
<dbReference type="EMBL" id="JEMT01012438">
    <property type="protein sequence ID" value="EXX75389.1"/>
    <property type="molecule type" value="Genomic_DNA"/>
</dbReference>
<evidence type="ECO:0000313" key="2">
    <source>
        <dbReference type="EMBL" id="EXX75389.1"/>
    </source>
</evidence>
<dbReference type="InterPro" id="IPR000210">
    <property type="entry name" value="BTB/POZ_dom"/>
</dbReference>
<dbReference type="Gene3D" id="3.30.710.10">
    <property type="entry name" value="Potassium Channel Kv1.1, Chain A"/>
    <property type="match status" value="1"/>
</dbReference>
<dbReference type="PANTHER" id="PTHR24413">
    <property type="entry name" value="SPECKLE-TYPE POZ PROTEIN"/>
    <property type="match status" value="1"/>
</dbReference>
<dbReference type="InterPro" id="IPR008974">
    <property type="entry name" value="TRAF-like"/>
</dbReference>
<proteinExistence type="predicted"/>
<dbReference type="InterPro" id="IPR002083">
    <property type="entry name" value="MATH/TRAF_dom"/>
</dbReference>
<dbReference type="HOGENOM" id="CLU_040834_0_0_1"/>
<evidence type="ECO:0000259" key="1">
    <source>
        <dbReference type="PROSITE" id="PS50097"/>
    </source>
</evidence>
<reference evidence="2 3" key="1">
    <citation type="submission" date="2014-02" db="EMBL/GenBank/DDBJ databases">
        <title>Single nucleus genome sequencing reveals high similarity among nuclei of an endomycorrhizal fungus.</title>
        <authorList>
            <person name="Lin K."/>
            <person name="Geurts R."/>
            <person name="Zhang Z."/>
            <person name="Limpens E."/>
            <person name="Saunders D.G."/>
            <person name="Mu D."/>
            <person name="Pang E."/>
            <person name="Cao H."/>
            <person name="Cha H."/>
            <person name="Lin T."/>
            <person name="Zhou Q."/>
            <person name="Shang Y."/>
            <person name="Li Y."/>
            <person name="Ivanov S."/>
            <person name="Sharma T."/>
            <person name="Velzen R.V."/>
            <person name="Ruijter N.D."/>
            <person name="Aanen D.K."/>
            <person name="Win J."/>
            <person name="Kamoun S."/>
            <person name="Bisseling T."/>
            <person name="Huang S."/>
        </authorList>
    </citation>
    <scope>NUCLEOTIDE SEQUENCE [LARGE SCALE GENOMIC DNA]</scope>
    <source>
        <strain evidence="3">DAOM197198w</strain>
    </source>
</reference>
<name>A0A015L6T2_RHIIW</name>
<organism evidence="2 3">
    <name type="scientific">Rhizophagus irregularis (strain DAOM 197198w)</name>
    <name type="common">Glomus intraradices</name>
    <dbReference type="NCBI Taxonomy" id="1432141"/>
    <lineage>
        <taxon>Eukaryota</taxon>
        <taxon>Fungi</taxon>
        <taxon>Fungi incertae sedis</taxon>
        <taxon>Mucoromycota</taxon>
        <taxon>Glomeromycotina</taxon>
        <taxon>Glomeromycetes</taxon>
        <taxon>Glomerales</taxon>
        <taxon>Glomeraceae</taxon>
        <taxon>Rhizophagus</taxon>
    </lineage>
</organism>
<dbReference type="STRING" id="1432141.A0A015L6T2"/>
<dbReference type="Gene3D" id="2.60.210.10">
    <property type="entry name" value="Apoptosis, Tumor Necrosis Factor Receptor Associated Protein 2, Chain A"/>
    <property type="match status" value="1"/>
</dbReference>
<dbReference type="OrthoDB" id="6359816at2759"/>
<dbReference type="AlphaFoldDB" id="A0A015L6T2"/>
<gene>
    <name evidence="2" type="ORF">RirG_042240</name>
</gene>
<sequence>MHETTDSSNDKVSFKFKISAKLVQTQRSIYTPPFATTQNMFWQLKFHPESKDHNEFCALWLVALPNPIEKYSPENWSDRSKYSVTYFMKNPCEKLNFGKLENYNARSPVWGFTKFCKKDRLPKEGEITIGVRFNKVKYETEKIATPLPSQPFPQDLLKAWKLELDQPNISDVQFHFNDFNDKILYARSSILVERSEYFRCMFQQDKWSESKFTTNSSTTKALITSPISSKSCSSTISTKRSWNNLFDLYSTMYRRIKTIKSPTSTSARTSTTTLVTSSFGTTCTIIYGGENISTKVPKKYIVNVSDFHHDTFKTMLKFLYTNQVEFYPNSLYKRPIDLFIIADKYLITELRDRSKSKILKDLKPDGAVEMLFNTEWFWPDLKEMIMKYVVKKWEIVRETDKYKEILEKPQDYPNSKELVEEIMERVREDDERKKISQETTSVSVSAN</sequence>
<keyword evidence="3" id="KW-1185">Reference proteome</keyword>